<organism evidence="2 3">
    <name type="scientific">Aplysia californica</name>
    <name type="common">California sea hare</name>
    <dbReference type="NCBI Taxonomy" id="6500"/>
    <lineage>
        <taxon>Eukaryota</taxon>
        <taxon>Metazoa</taxon>
        <taxon>Spiralia</taxon>
        <taxon>Lophotrochozoa</taxon>
        <taxon>Mollusca</taxon>
        <taxon>Gastropoda</taxon>
        <taxon>Heterobranchia</taxon>
        <taxon>Euthyneura</taxon>
        <taxon>Tectipleura</taxon>
        <taxon>Aplysiida</taxon>
        <taxon>Aplysioidea</taxon>
        <taxon>Aplysiidae</taxon>
        <taxon>Aplysia</taxon>
    </lineage>
</organism>
<evidence type="ECO:0000313" key="2">
    <source>
        <dbReference type="Proteomes" id="UP000694888"/>
    </source>
</evidence>
<keyword evidence="2" id="KW-1185">Reference proteome</keyword>
<sequence>MLTQSWAYAYKTHDSKCCIHIETDERQTCQGYQGETEKELSGQLAAGESVGRVYQVFGVHPSTIYHLRNRLQTTATTADRPRNGRPRGTTPAHDCVNIRRHRRYPFLPAAETAMERLEANLAAELCNGANGRVRVWCRDTTRYDDNNVLERDPWGGESVIIWGTIVLNHRVGPVIFQNIGPGRANGVTAQRYIEQVLAPHVVPFLQRHPNFLYQQDNARPHTARATQNLLALNNANSLAHPPRSTDLNPIVGRD</sequence>
<dbReference type="Proteomes" id="UP000694888">
    <property type="component" value="Unplaced"/>
</dbReference>
<dbReference type="InterPro" id="IPR009057">
    <property type="entry name" value="Homeodomain-like_sf"/>
</dbReference>
<dbReference type="Gene3D" id="3.30.420.10">
    <property type="entry name" value="Ribonuclease H-like superfamily/Ribonuclease H"/>
    <property type="match status" value="1"/>
</dbReference>
<dbReference type="GeneID" id="101846520"/>
<gene>
    <name evidence="3" type="primary">LOC101846520</name>
</gene>
<proteinExistence type="predicted"/>
<dbReference type="RefSeq" id="XP_005105547.1">
    <property type="nucleotide sequence ID" value="XM_005105490.1"/>
</dbReference>
<protein>
    <submittedName>
        <fullName evidence="3">Uncharacterized protein LOC101846520</fullName>
    </submittedName>
</protein>
<dbReference type="InterPro" id="IPR036397">
    <property type="entry name" value="RNaseH_sf"/>
</dbReference>
<reference evidence="3" key="1">
    <citation type="submission" date="2025-08" db="UniProtKB">
        <authorList>
            <consortium name="RefSeq"/>
        </authorList>
    </citation>
    <scope>IDENTIFICATION</scope>
</reference>
<accession>A0ABM0K010</accession>
<evidence type="ECO:0000256" key="1">
    <source>
        <dbReference type="SAM" id="MobiDB-lite"/>
    </source>
</evidence>
<name>A0ABM0K010_APLCA</name>
<dbReference type="SUPFAM" id="SSF46689">
    <property type="entry name" value="Homeodomain-like"/>
    <property type="match status" value="1"/>
</dbReference>
<feature type="region of interest" description="Disordered" evidence="1">
    <location>
        <begin position="73"/>
        <end position="93"/>
    </location>
</feature>
<evidence type="ECO:0000313" key="3">
    <source>
        <dbReference type="RefSeq" id="XP_005105547.1"/>
    </source>
</evidence>